<keyword evidence="2" id="KW-0479">Metal-binding</keyword>
<dbReference type="SUPFAM" id="SSF48576">
    <property type="entry name" value="Terpenoid synthases"/>
    <property type="match status" value="1"/>
</dbReference>
<dbReference type="GO" id="GO:0004161">
    <property type="term" value="F:dimethylallyltranstransferase activity"/>
    <property type="evidence" value="ECO:0007669"/>
    <property type="project" value="TreeGrafter"/>
</dbReference>
<gene>
    <name evidence="4" type="ORF">PUN28_018917</name>
</gene>
<accession>A0AAW2ECK1</accession>
<dbReference type="GO" id="GO:0004337">
    <property type="term" value="F:(2E,6E)-farnesyl diphosphate synthase activity"/>
    <property type="evidence" value="ECO:0007669"/>
    <property type="project" value="TreeGrafter"/>
</dbReference>
<evidence type="ECO:0000256" key="2">
    <source>
        <dbReference type="ARBA" id="ARBA00022723"/>
    </source>
</evidence>
<dbReference type="GO" id="GO:0045337">
    <property type="term" value="P:farnesyl diphosphate biosynthetic process"/>
    <property type="evidence" value="ECO:0007669"/>
    <property type="project" value="TreeGrafter"/>
</dbReference>
<reference evidence="4 5" key="1">
    <citation type="submission" date="2023-03" db="EMBL/GenBank/DDBJ databases">
        <title>High recombination rates correlate with genetic variation in Cardiocondyla obscurior ants.</title>
        <authorList>
            <person name="Errbii M."/>
        </authorList>
    </citation>
    <scope>NUCLEOTIDE SEQUENCE [LARGE SCALE GENOMIC DNA]</scope>
    <source>
        <strain evidence="4">Alpha-2009</strain>
        <tissue evidence="4">Whole body</tissue>
    </source>
</reference>
<dbReference type="Gene3D" id="1.10.600.10">
    <property type="entry name" value="Farnesyl Diphosphate Synthase"/>
    <property type="match status" value="1"/>
</dbReference>
<name>A0AAW2ECK1_9HYME</name>
<dbReference type="AlphaFoldDB" id="A0AAW2ECK1"/>
<dbReference type="GO" id="GO:0005737">
    <property type="term" value="C:cytoplasm"/>
    <property type="evidence" value="ECO:0007669"/>
    <property type="project" value="TreeGrafter"/>
</dbReference>
<dbReference type="PANTHER" id="PTHR11525">
    <property type="entry name" value="FARNESYL-PYROPHOSPHATE SYNTHETASE"/>
    <property type="match status" value="1"/>
</dbReference>
<keyword evidence="3" id="KW-0460">Magnesium</keyword>
<evidence type="ECO:0000313" key="5">
    <source>
        <dbReference type="Proteomes" id="UP001430953"/>
    </source>
</evidence>
<comment type="caution">
    <text evidence="4">The sequence shown here is derived from an EMBL/GenBank/DDBJ whole genome shotgun (WGS) entry which is preliminary data.</text>
</comment>
<keyword evidence="5" id="KW-1185">Reference proteome</keyword>
<proteinExistence type="predicted"/>
<evidence type="ECO:0000313" key="4">
    <source>
        <dbReference type="EMBL" id="KAL0101413.1"/>
    </source>
</evidence>
<evidence type="ECO:0000256" key="3">
    <source>
        <dbReference type="ARBA" id="ARBA00022842"/>
    </source>
</evidence>
<protein>
    <recommendedName>
        <fullName evidence="6">Farnesyl diphosphate synthase</fullName>
    </recommendedName>
</protein>
<keyword evidence="1" id="KW-0808">Transferase</keyword>
<dbReference type="GO" id="GO:0046872">
    <property type="term" value="F:metal ion binding"/>
    <property type="evidence" value="ECO:0007669"/>
    <property type="project" value="UniProtKB-KW"/>
</dbReference>
<dbReference type="InterPro" id="IPR008949">
    <property type="entry name" value="Isoprenoid_synthase_dom_sf"/>
</dbReference>
<evidence type="ECO:0008006" key="6">
    <source>
        <dbReference type="Google" id="ProtNLM"/>
    </source>
</evidence>
<dbReference type="EMBL" id="JADYXP020000024">
    <property type="protein sequence ID" value="KAL0101413.1"/>
    <property type="molecule type" value="Genomic_DNA"/>
</dbReference>
<organism evidence="4 5">
    <name type="scientific">Cardiocondyla obscurior</name>
    <dbReference type="NCBI Taxonomy" id="286306"/>
    <lineage>
        <taxon>Eukaryota</taxon>
        <taxon>Metazoa</taxon>
        <taxon>Ecdysozoa</taxon>
        <taxon>Arthropoda</taxon>
        <taxon>Hexapoda</taxon>
        <taxon>Insecta</taxon>
        <taxon>Pterygota</taxon>
        <taxon>Neoptera</taxon>
        <taxon>Endopterygota</taxon>
        <taxon>Hymenoptera</taxon>
        <taxon>Apocrita</taxon>
        <taxon>Aculeata</taxon>
        <taxon>Formicoidea</taxon>
        <taxon>Formicidae</taxon>
        <taxon>Myrmicinae</taxon>
        <taxon>Cardiocondyla</taxon>
    </lineage>
</organism>
<dbReference type="InterPro" id="IPR039702">
    <property type="entry name" value="FPS1-like"/>
</dbReference>
<evidence type="ECO:0000256" key="1">
    <source>
        <dbReference type="ARBA" id="ARBA00022679"/>
    </source>
</evidence>
<dbReference type="PANTHER" id="PTHR11525:SF0">
    <property type="entry name" value="FARNESYL PYROPHOSPHATE SYNTHASE"/>
    <property type="match status" value="1"/>
</dbReference>
<dbReference type="Proteomes" id="UP001430953">
    <property type="component" value="Unassembled WGS sequence"/>
</dbReference>
<sequence>MLIKIYRSLDRNVRTVHSVTQPTWATSKDESREIMAVWPDVVRDLTDAVKSFNIPDVTKWMAKVLQYNVPGGKKTRALTLVYAYKLLAPSHELTEENIRLIRILAWSVELVCSVVPFFLQYIC</sequence>